<dbReference type="AlphaFoldDB" id="A0A3S3P5S6"/>
<dbReference type="SUPFAM" id="SSF49309">
    <property type="entry name" value="Transglutaminase, two C-terminal domains"/>
    <property type="match status" value="2"/>
</dbReference>
<evidence type="ECO:0000313" key="5">
    <source>
        <dbReference type="Proteomes" id="UP000285301"/>
    </source>
</evidence>
<name>A0A3S3P5S6_9ACAR</name>
<dbReference type="Gene3D" id="3.90.260.10">
    <property type="entry name" value="Transglutaminase-like"/>
    <property type="match status" value="1"/>
</dbReference>
<evidence type="ECO:0000259" key="3">
    <source>
        <dbReference type="SMART" id="SM00460"/>
    </source>
</evidence>
<protein>
    <submittedName>
        <fullName evidence="4">Hemocyte protein-glutamine gamma-glutamyltransferase-like protein</fullName>
    </submittedName>
</protein>
<feature type="binding site" evidence="2">
    <location>
        <position position="316"/>
    </location>
    <ligand>
        <name>Ca(2+)</name>
        <dbReference type="ChEBI" id="CHEBI:29108"/>
    </ligand>
</feature>
<dbReference type="InterPro" id="IPR036238">
    <property type="entry name" value="Transglutaminase_C_sf"/>
</dbReference>
<feature type="active site" evidence="1">
    <location>
        <position position="256"/>
    </location>
</feature>
<evidence type="ECO:0000256" key="1">
    <source>
        <dbReference type="PIRSR" id="PIRSR000459-1"/>
    </source>
</evidence>
<feature type="binding site" evidence="2">
    <location>
        <position position="367"/>
    </location>
    <ligand>
        <name>Ca(2+)</name>
        <dbReference type="ChEBI" id="CHEBI:29108"/>
    </ligand>
</feature>
<reference evidence="4 5" key="1">
    <citation type="journal article" date="2018" name="Gigascience">
        <title>Genomes of trombidid mites reveal novel predicted allergens and laterally-transferred genes associated with secondary metabolism.</title>
        <authorList>
            <person name="Dong X."/>
            <person name="Chaisiri K."/>
            <person name="Xia D."/>
            <person name="Armstrong S.D."/>
            <person name="Fang Y."/>
            <person name="Donnelly M.J."/>
            <person name="Kadowaki T."/>
            <person name="McGarry J.W."/>
            <person name="Darby A.C."/>
            <person name="Makepeace B.L."/>
        </authorList>
    </citation>
    <scope>NUCLEOTIDE SEQUENCE [LARGE SCALE GENOMIC DNA]</scope>
    <source>
        <strain evidence="4">UoL-WK</strain>
    </source>
</reference>
<keyword evidence="2" id="KW-0106">Calcium</keyword>
<dbReference type="GO" id="GO:0046872">
    <property type="term" value="F:metal ion binding"/>
    <property type="evidence" value="ECO:0007669"/>
    <property type="project" value="UniProtKB-KW"/>
</dbReference>
<dbReference type="InterPro" id="IPR002931">
    <property type="entry name" value="Transglutaminase-like"/>
</dbReference>
<dbReference type="EMBL" id="NCKU01008932">
    <property type="protein sequence ID" value="RWS01581.1"/>
    <property type="molecule type" value="Genomic_DNA"/>
</dbReference>
<dbReference type="PANTHER" id="PTHR11590:SF81">
    <property type="entry name" value="PROTEIN-GLUTAMINE GAMMA-GLUTAMYLTRANSFERASE K-LIKE ISOFORM X4"/>
    <property type="match status" value="1"/>
</dbReference>
<dbReference type="Proteomes" id="UP000285301">
    <property type="component" value="Unassembled WGS sequence"/>
</dbReference>
<dbReference type="InterPro" id="IPR014756">
    <property type="entry name" value="Ig_E-set"/>
</dbReference>
<sequence length="627" mass="73105">SERAKLHVKLPYLKNHGFKLRTQAFGNKINFDLHIPYTSPIGFWSLHFKYHSISELLSDNLLILFNPWSEYDTVYMSNQKLLEENVLNENGISYYGTALNYKPNDWHYSQFKSTIIEAMKLVFTMVELKTEDWKDPVMVSRALAKITSYDSHAGILIGQWEEPYESYDPEFEAHEPSYWDGSAEILETFVKQKGYPVQFAQCWVFASVLTTMLRFLGIPSRPVSNFESGADFYPNDLEITQFINETLNKENVWTFHVWTEAWMQRRDLSFNGSFDGWQICDGTYGIGPAPRIAIRNAKLNIKKYQKAAQIFYSEVNADFVMKDTKGNILERDISRVGKLIATKAADSDYDMEELTYEYKEIEGSVKERINYKEASRYVKRRTTRARSGPVRVGETRTMEVKIIYPQRVYVGKNLETTIQLKNNLPIRQTYTIKINAYSQYYNGQNAHYLKWCEKGLRKCGEIPSLRDYSWNITLTPKDYLPKLVPFNIIRFSAYVLNKKDNPIIEDSQSFMFDMPQLEVSRNNEIVTKSRRKRRSLDEDSSYEVKATTVKVKIDFQNPLNISLTHCMLKIQGTRINVHTKKLDDFGPLETRSIDYDVAFNEVSKNEMIVAQLFSRELDKISGKVQIY</sequence>
<dbReference type="InterPro" id="IPR023608">
    <property type="entry name" value="Transglutaminase_animal"/>
</dbReference>
<dbReference type="GO" id="GO:0003810">
    <property type="term" value="F:protein-glutamine gamma-glutamyltransferase activity"/>
    <property type="evidence" value="ECO:0007669"/>
    <property type="project" value="InterPro"/>
</dbReference>
<dbReference type="InterPro" id="IPR013783">
    <property type="entry name" value="Ig-like_fold"/>
</dbReference>
<proteinExistence type="predicted"/>
<dbReference type="Pfam" id="PF01841">
    <property type="entry name" value="Transglut_core"/>
    <property type="match status" value="1"/>
</dbReference>
<evidence type="ECO:0000313" key="4">
    <source>
        <dbReference type="EMBL" id="RWS01581.1"/>
    </source>
</evidence>
<dbReference type="SUPFAM" id="SSF54001">
    <property type="entry name" value="Cysteine proteinases"/>
    <property type="match status" value="1"/>
</dbReference>
<feature type="active site" evidence="1">
    <location>
        <position position="202"/>
    </location>
</feature>
<feature type="binding site" evidence="2">
    <location>
        <position position="318"/>
    </location>
    <ligand>
        <name>Ca(2+)</name>
        <dbReference type="ChEBI" id="CHEBI:29108"/>
    </ligand>
</feature>
<dbReference type="OrthoDB" id="437511at2759"/>
<evidence type="ECO:0000256" key="2">
    <source>
        <dbReference type="PIRSR" id="PIRSR000459-2"/>
    </source>
</evidence>
<dbReference type="InterPro" id="IPR050779">
    <property type="entry name" value="Transglutaminase"/>
</dbReference>
<accession>A0A3S3P5S6</accession>
<comment type="caution">
    <text evidence="4">The sequence shown here is derived from an EMBL/GenBank/DDBJ whole genome shotgun (WGS) entry which is preliminary data.</text>
</comment>
<feature type="binding site" evidence="2">
    <location>
        <position position="362"/>
    </location>
    <ligand>
        <name>Ca(2+)</name>
        <dbReference type="ChEBI" id="CHEBI:29108"/>
    </ligand>
</feature>
<dbReference type="SMART" id="SM00460">
    <property type="entry name" value="TGc"/>
    <property type="match status" value="1"/>
</dbReference>
<gene>
    <name evidence="4" type="ORF">B4U79_05635</name>
</gene>
<feature type="domain" description="Transglutaminase-like" evidence="3">
    <location>
        <begin position="194"/>
        <end position="284"/>
    </location>
</feature>
<feature type="non-terminal residue" evidence="4">
    <location>
        <position position="1"/>
    </location>
</feature>
<feature type="active site" evidence="1">
    <location>
        <position position="281"/>
    </location>
</feature>
<keyword evidence="5" id="KW-1185">Reference proteome</keyword>
<keyword evidence="2" id="KW-0479">Metal-binding</keyword>
<dbReference type="PANTHER" id="PTHR11590">
    <property type="entry name" value="PROTEIN-GLUTAMINE GAMMA-GLUTAMYLTRANSFERASE"/>
    <property type="match status" value="1"/>
</dbReference>
<dbReference type="InterPro" id="IPR036985">
    <property type="entry name" value="Transglutaminase-like_sf"/>
</dbReference>
<dbReference type="PIRSF" id="PIRSF000459">
    <property type="entry name" value="TGM_EBP42"/>
    <property type="match status" value="1"/>
</dbReference>
<dbReference type="InterPro" id="IPR038765">
    <property type="entry name" value="Papain-like_cys_pep_sf"/>
</dbReference>
<dbReference type="Gene3D" id="2.60.40.10">
    <property type="entry name" value="Immunoglobulins"/>
    <property type="match status" value="3"/>
</dbReference>
<dbReference type="SUPFAM" id="SSF81296">
    <property type="entry name" value="E set domains"/>
    <property type="match status" value="1"/>
</dbReference>
<comment type="cofactor">
    <cofactor evidence="2">
        <name>Ca(2+)</name>
        <dbReference type="ChEBI" id="CHEBI:29108"/>
    </cofactor>
    <text evidence="2">Binds 1 Ca(2+) ion per subunit.</text>
</comment>
<organism evidence="4 5">
    <name type="scientific">Dinothrombium tinctorium</name>
    <dbReference type="NCBI Taxonomy" id="1965070"/>
    <lineage>
        <taxon>Eukaryota</taxon>
        <taxon>Metazoa</taxon>
        <taxon>Ecdysozoa</taxon>
        <taxon>Arthropoda</taxon>
        <taxon>Chelicerata</taxon>
        <taxon>Arachnida</taxon>
        <taxon>Acari</taxon>
        <taxon>Acariformes</taxon>
        <taxon>Trombidiformes</taxon>
        <taxon>Prostigmata</taxon>
        <taxon>Anystina</taxon>
        <taxon>Parasitengona</taxon>
        <taxon>Trombidioidea</taxon>
        <taxon>Trombidiidae</taxon>
        <taxon>Dinothrombium</taxon>
    </lineage>
</organism>
<keyword evidence="4" id="KW-0808">Transferase</keyword>